<evidence type="ECO:0000256" key="4">
    <source>
        <dbReference type="ARBA" id="ARBA00023002"/>
    </source>
</evidence>
<dbReference type="InterPro" id="IPR004136">
    <property type="entry name" value="NMO"/>
</dbReference>
<dbReference type="Pfam" id="PF03060">
    <property type="entry name" value="NMO"/>
    <property type="match status" value="1"/>
</dbReference>
<keyword evidence="7" id="KW-1185">Reference proteome</keyword>
<organism evidence="6 7">
    <name type="scientific">Leifsonia poae</name>
    <dbReference type="NCBI Taxonomy" id="110933"/>
    <lineage>
        <taxon>Bacteria</taxon>
        <taxon>Bacillati</taxon>
        <taxon>Actinomycetota</taxon>
        <taxon>Actinomycetes</taxon>
        <taxon>Micrococcales</taxon>
        <taxon>Microbacteriaceae</taxon>
        <taxon>Leifsonia</taxon>
    </lineage>
</organism>
<evidence type="ECO:0000256" key="3">
    <source>
        <dbReference type="ARBA" id="ARBA00022643"/>
    </source>
</evidence>
<comment type="similarity">
    <text evidence="1">Belongs to the nitronate monooxygenase family. NMO class I subfamily.</text>
</comment>
<dbReference type="PANTHER" id="PTHR42747:SF4">
    <property type="entry name" value="BLR1330 PROTEIN"/>
    <property type="match status" value="1"/>
</dbReference>
<keyword evidence="4" id="KW-0560">Oxidoreductase</keyword>
<evidence type="ECO:0000313" key="7">
    <source>
        <dbReference type="Proteomes" id="UP001142372"/>
    </source>
</evidence>
<keyword evidence="2" id="KW-0285">Flavoprotein</keyword>
<protein>
    <submittedName>
        <fullName evidence="6">Nitronate monooxygenase</fullName>
    </submittedName>
</protein>
<dbReference type="EMBL" id="BSEN01000013">
    <property type="protein sequence ID" value="GLJ77176.1"/>
    <property type="molecule type" value="Genomic_DNA"/>
</dbReference>
<dbReference type="InterPro" id="IPR013785">
    <property type="entry name" value="Aldolase_TIM"/>
</dbReference>
<dbReference type="SUPFAM" id="SSF51412">
    <property type="entry name" value="Inosine monophosphate dehydrogenase (IMPDH)"/>
    <property type="match status" value="1"/>
</dbReference>
<dbReference type="AlphaFoldDB" id="A0A9W6M0S9"/>
<keyword evidence="5 6" id="KW-0503">Monooxygenase</keyword>
<proteinExistence type="inferred from homology"/>
<keyword evidence="3" id="KW-0288">FMN</keyword>
<gene>
    <name evidence="6" type="ORF">GCM10017584_27500</name>
</gene>
<evidence type="ECO:0000256" key="1">
    <source>
        <dbReference type="ARBA" id="ARBA00009881"/>
    </source>
</evidence>
<dbReference type="GO" id="GO:0018580">
    <property type="term" value="F:nitronate monooxygenase activity"/>
    <property type="evidence" value="ECO:0007669"/>
    <property type="project" value="InterPro"/>
</dbReference>
<sequence length="350" mass="36567">MGDAITDLVGVDAPIVLGPFGGLSSVTLTAAVSELGGLGSYGLYGYSGERILETAAEIRDFTSKPFALNLWLPLDEAQPSDISPADYARYAKALEPFFDEVGIEVPPQPAQYLPPLEEQLEAVWEAEPAVLSVVFGVPSATTMKAARARGILVVGTATTVAEARALEAAGVDAIVATGLEAAGHRVSFLRPAAESLVGTFALIPQVVDEVEVPVIAAGGVADRRGVRAAFALGASGVQVGTAFLATRESAINDAHRRAIRTATDDGTVLTDAASGRLARGIPNRMIRAIESSGVRAPFPVQNWLTGRFRASATAKELGELQSLWAGQTARLAVHETAREVFEELRAGLPG</sequence>
<dbReference type="RefSeq" id="WP_271177823.1">
    <property type="nucleotide sequence ID" value="NZ_BAAAJO010000004.1"/>
</dbReference>
<dbReference type="Gene3D" id="3.20.20.70">
    <property type="entry name" value="Aldolase class I"/>
    <property type="match status" value="1"/>
</dbReference>
<reference evidence="6" key="2">
    <citation type="submission" date="2023-01" db="EMBL/GenBank/DDBJ databases">
        <authorList>
            <person name="Sun Q."/>
            <person name="Evtushenko L."/>
        </authorList>
    </citation>
    <scope>NUCLEOTIDE SEQUENCE</scope>
    <source>
        <strain evidence="6">VKM Ac-1401</strain>
    </source>
</reference>
<name>A0A9W6M0S9_9MICO</name>
<dbReference type="CDD" id="cd04730">
    <property type="entry name" value="NPD_like"/>
    <property type="match status" value="1"/>
</dbReference>
<accession>A0A9W6M0S9</accession>
<comment type="caution">
    <text evidence="6">The sequence shown here is derived from an EMBL/GenBank/DDBJ whole genome shotgun (WGS) entry which is preliminary data.</text>
</comment>
<evidence type="ECO:0000256" key="5">
    <source>
        <dbReference type="ARBA" id="ARBA00023033"/>
    </source>
</evidence>
<evidence type="ECO:0000256" key="2">
    <source>
        <dbReference type="ARBA" id="ARBA00022630"/>
    </source>
</evidence>
<dbReference type="PANTHER" id="PTHR42747">
    <property type="entry name" value="NITRONATE MONOOXYGENASE-RELATED"/>
    <property type="match status" value="1"/>
</dbReference>
<reference evidence="6" key="1">
    <citation type="journal article" date="2014" name="Int. J. Syst. Evol. Microbiol.">
        <title>Complete genome sequence of Corynebacterium casei LMG S-19264T (=DSM 44701T), isolated from a smear-ripened cheese.</title>
        <authorList>
            <consortium name="US DOE Joint Genome Institute (JGI-PGF)"/>
            <person name="Walter F."/>
            <person name="Albersmeier A."/>
            <person name="Kalinowski J."/>
            <person name="Ruckert C."/>
        </authorList>
    </citation>
    <scope>NUCLEOTIDE SEQUENCE</scope>
    <source>
        <strain evidence="6">VKM Ac-1401</strain>
    </source>
</reference>
<evidence type="ECO:0000313" key="6">
    <source>
        <dbReference type="EMBL" id="GLJ77176.1"/>
    </source>
</evidence>
<dbReference type="Proteomes" id="UP001142372">
    <property type="component" value="Unassembled WGS sequence"/>
</dbReference>